<keyword evidence="2" id="KW-1185">Reference proteome</keyword>
<protein>
    <submittedName>
        <fullName evidence="1">Uncharacterized protein</fullName>
    </submittedName>
</protein>
<sequence>MLLRGGDGAVPTKQGQVSDPESLGKAQVFVNEAHECWIRYFISTLEELPEVITWAQLGIHDKPVGELNVDGYYNSLLSFMDKAIDEGFIAPSACHIIVSAPTAHELLSKLEEYVPNHHGAAPRLRWETEQQLGY</sequence>
<proteinExistence type="predicted"/>
<dbReference type="EMBL" id="CM042886">
    <property type="protein sequence ID" value="KAI4339926.1"/>
    <property type="molecule type" value="Genomic_DNA"/>
</dbReference>
<accession>A0ACB9NV65</accession>
<gene>
    <name evidence="1" type="ORF">MLD38_024811</name>
</gene>
<dbReference type="Proteomes" id="UP001057402">
    <property type="component" value="Chromosome 7"/>
</dbReference>
<evidence type="ECO:0000313" key="2">
    <source>
        <dbReference type="Proteomes" id="UP001057402"/>
    </source>
</evidence>
<name>A0ACB9NV65_9MYRT</name>
<evidence type="ECO:0000313" key="1">
    <source>
        <dbReference type="EMBL" id="KAI4339926.1"/>
    </source>
</evidence>
<organism evidence="1 2">
    <name type="scientific">Melastoma candidum</name>
    <dbReference type="NCBI Taxonomy" id="119954"/>
    <lineage>
        <taxon>Eukaryota</taxon>
        <taxon>Viridiplantae</taxon>
        <taxon>Streptophyta</taxon>
        <taxon>Embryophyta</taxon>
        <taxon>Tracheophyta</taxon>
        <taxon>Spermatophyta</taxon>
        <taxon>Magnoliopsida</taxon>
        <taxon>eudicotyledons</taxon>
        <taxon>Gunneridae</taxon>
        <taxon>Pentapetalae</taxon>
        <taxon>rosids</taxon>
        <taxon>malvids</taxon>
        <taxon>Myrtales</taxon>
        <taxon>Melastomataceae</taxon>
        <taxon>Melastomatoideae</taxon>
        <taxon>Melastomateae</taxon>
        <taxon>Melastoma</taxon>
    </lineage>
</organism>
<reference evidence="2" key="1">
    <citation type="journal article" date="2023" name="Front. Plant Sci.">
        <title>Chromosomal-level genome assembly of Melastoma candidum provides insights into trichome evolution.</title>
        <authorList>
            <person name="Zhong Y."/>
            <person name="Wu W."/>
            <person name="Sun C."/>
            <person name="Zou P."/>
            <person name="Liu Y."/>
            <person name="Dai S."/>
            <person name="Zhou R."/>
        </authorList>
    </citation>
    <scope>NUCLEOTIDE SEQUENCE [LARGE SCALE GENOMIC DNA]</scope>
</reference>
<comment type="caution">
    <text evidence="1">The sequence shown here is derived from an EMBL/GenBank/DDBJ whole genome shotgun (WGS) entry which is preliminary data.</text>
</comment>